<keyword evidence="1 2" id="KW-0963">Cytoplasm</keyword>
<comment type="function">
    <text evidence="2">Required for morphogenesis under gluconeogenic growth conditions.</text>
</comment>
<evidence type="ECO:0000256" key="2">
    <source>
        <dbReference type="HAMAP-Rule" id="MF_00973"/>
    </source>
</evidence>
<dbReference type="Proteomes" id="UP000440066">
    <property type="component" value="Unassembled WGS sequence"/>
</dbReference>
<proteinExistence type="inferred from homology"/>
<reference evidence="4 6" key="1">
    <citation type="submission" date="2019-11" db="EMBL/GenBank/DDBJ databases">
        <title>Characterisation of Fundicoccus ignavus gen. nov. sp. nov., a novel genus of the family Aerococcaceae from bulk tank milk.</title>
        <authorList>
            <person name="Siebert A."/>
            <person name="Huptas C."/>
            <person name="Wenning M."/>
            <person name="Scherer S."/>
            <person name="Doll E.V."/>
        </authorList>
    </citation>
    <scope>NUCLEOTIDE SEQUENCE [LARGE SCALE GENOMIC DNA]</scope>
    <source>
        <strain evidence="4 6">DSM 109652</strain>
    </source>
</reference>
<dbReference type="GO" id="GO:0043743">
    <property type="term" value="F:LPPG:FO 2-phospho-L-lactate transferase activity"/>
    <property type="evidence" value="ECO:0007669"/>
    <property type="project" value="InterPro"/>
</dbReference>
<dbReference type="HAMAP" id="MF_00973">
    <property type="entry name" value="Gluconeogen_factor"/>
    <property type="match status" value="1"/>
</dbReference>
<comment type="subcellular location">
    <subcellularLocation>
        <location evidence="2">Cytoplasm</location>
    </subcellularLocation>
</comment>
<dbReference type="Gene3D" id="3.40.50.10680">
    <property type="entry name" value="CofD-like domains"/>
    <property type="match status" value="1"/>
</dbReference>
<evidence type="ECO:0000256" key="1">
    <source>
        <dbReference type="ARBA" id="ARBA00022490"/>
    </source>
</evidence>
<evidence type="ECO:0000313" key="4">
    <source>
        <dbReference type="EMBL" id="MRJ47319.1"/>
    </source>
</evidence>
<dbReference type="Pfam" id="PF01933">
    <property type="entry name" value="CofD"/>
    <property type="match status" value="1"/>
</dbReference>
<evidence type="ECO:0000313" key="5">
    <source>
        <dbReference type="Proteomes" id="UP000430975"/>
    </source>
</evidence>
<dbReference type="CDD" id="cd07187">
    <property type="entry name" value="YvcK_like"/>
    <property type="match status" value="1"/>
</dbReference>
<dbReference type="SUPFAM" id="SSF142338">
    <property type="entry name" value="CofD-like"/>
    <property type="match status" value="1"/>
</dbReference>
<dbReference type="InterPro" id="IPR038136">
    <property type="entry name" value="CofD-like_dom_sf"/>
</dbReference>
<dbReference type="EMBL" id="WJQS01000005">
    <property type="protein sequence ID" value="MRI85596.1"/>
    <property type="molecule type" value="Genomic_DNA"/>
</dbReference>
<dbReference type="RefSeq" id="WP_153832444.1">
    <property type="nucleotide sequence ID" value="NZ_WJQS01000005.1"/>
</dbReference>
<dbReference type="GO" id="GO:0005737">
    <property type="term" value="C:cytoplasm"/>
    <property type="evidence" value="ECO:0007669"/>
    <property type="project" value="UniProtKB-SubCell"/>
</dbReference>
<dbReference type="PANTHER" id="PTHR30135">
    <property type="entry name" value="UNCHARACTERIZED PROTEIN YVCK-RELATED"/>
    <property type="match status" value="1"/>
</dbReference>
<accession>A0A6I2GE95</accession>
<comment type="caution">
    <text evidence="3">The sequence shown here is derived from an EMBL/GenBank/DDBJ whole genome shotgun (WGS) entry which is preliminary data.</text>
</comment>
<dbReference type="NCBIfam" id="TIGR01826">
    <property type="entry name" value="CofD_related"/>
    <property type="match status" value="1"/>
</dbReference>
<organism evidence="3 5">
    <name type="scientific">Fundicoccus ignavus</name>
    <dbReference type="NCBI Taxonomy" id="2664442"/>
    <lineage>
        <taxon>Bacteria</taxon>
        <taxon>Bacillati</taxon>
        <taxon>Bacillota</taxon>
        <taxon>Bacilli</taxon>
        <taxon>Lactobacillales</taxon>
        <taxon>Aerococcaceae</taxon>
        <taxon>Fundicoccus</taxon>
    </lineage>
</organism>
<reference evidence="3 5" key="2">
    <citation type="submission" date="2019-11" db="EMBL/GenBank/DDBJ databases">
        <title>Characterisation of Fundicoccus ignavus gen. nov. sp. nov., a novel genus of the family Aerococcaceae isolated from bulk tank milk.</title>
        <authorList>
            <person name="Siebert A."/>
            <person name="Huptas C."/>
            <person name="Wenning M."/>
            <person name="Scherer S."/>
            <person name="Doll E.V."/>
        </authorList>
    </citation>
    <scope>NUCLEOTIDE SEQUENCE [LARGE SCALE GENOMIC DNA]</scope>
    <source>
        <strain evidence="3 5">WS4759</strain>
    </source>
</reference>
<evidence type="ECO:0000313" key="6">
    <source>
        <dbReference type="Proteomes" id="UP000440066"/>
    </source>
</evidence>
<protein>
    <recommendedName>
        <fullName evidence="2">Putative gluconeogenesis factor</fullName>
    </recommendedName>
</protein>
<comment type="similarity">
    <text evidence="2">Belongs to the gluconeogenesis factor family.</text>
</comment>
<keyword evidence="5" id="KW-1185">Reference proteome</keyword>
<dbReference type="InterPro" id="IPR002882">
    <property type="entry name" value="CofD"/>
</dbReference>
<dbReference type="PANTHER" id="PTHR30135:SF3">
    <property type="entry name" value="GLUCONEOGENESIS FACTOR-RELATED"/>
    <property type="match status" value="1"/>
</dbReference>
<dbReference type="AlphaFoldDB" id="A0A6I2GE95"/>
<evidence type="ECO:0000313" key="3">
    <source>
        <dbReference type="EMBL" id="MRI85596.1"/>
    </source>
</evidence>
<dbReference type="InterPro" id="IPR010119">
    <property type="entry name" value="Gluconeogen_factor"/>
</dbReference>
<name>A0A6I2GE95_9LACT</name>
<dbReference type="GO" id="GO:0008360">
    <property type="term" value="P:regulation of cell shape"/>
    <property type="evidence" value="ECO:0007669"/>
    <property type="project" value="UniProtKB-UniRule"/>
</dbReference>
<dbReference type="EMBL" id="WJQT01000008">
    <property type="protein sequence ID" value="MRJ47319.1"/>
    <property type="molecule type" value="Genomic_DNA"/>
</dbReference>
<gene>
    <name evidence="3" type="primary">yvcK</name>
    <name evidence="4" type="ORF">GF867_07060</name>
    <name evidence="3" type="ORF">GIY09_06845</name>
</gene>
<sequence length="342" mass="37275">MEENLPKSRYNVAVIGGGTGLPVILKGLKKLDANISAVITVADDGGSSGAIRDYINVVPPGDIRNCMCALSDADPTLIELFQYRFNTDDDFLAGHAIGNLLIAALKEMKGSMSEAIDFLSRFMKIRGQILPAAPEALVLNALFEDGTIAIGESKIAHHRKKIQEVIVTTTSGDEAVKASPRVVDAILEADLIVLGPGSLYTSILPNLMVKEIGEALLKTDAEVVYICNIMTQLGETENFTDSDHVEVLHQHLGACFVDTVLVNTTEVPRDYILTQPNEEYLLQVKHDFKGLRNAGCRVISSEFLSMKQGGAYHDTDRVVEELGHILNTTKLHRKNASDVNVY</sequence>
<dbReference type="Proteomes" id="UP000430975">
    <property type="component" value="Unassembled WGS sequence"/>
</dbReference>